<evidence type="ECO:0000313" key="4">
    <source>
        <dbReference type="EMBL" id="AKJ28455.1"/>
    </source>
</evidence>
<proteinExistence type="inferred from homology"/>
<sequence length="455" mass="52201">MQGSIRPASEPVPLLHQGQPRRLRGAGPMPATRPPGPARLFLALRAFAALASMQTLPRFRSPAFLQEHIFHTMAFYHPRCIDKRGDYFQYFRDDGSPYDPQRRRLVNTARIVYNYALAYLSFRAPSYLEAARHGLKSLRDTHRDPATGHYHWTLRVQDRADGGRDVQVADDSQLAYGLAFVMMAYAVAVKAGIDEAAGWLADTWQQLETRFWDPSAGLYADEAAPDGRWRPYRGQNTSMHIFEALLAAHDATGDAAYLDRAEAVGKRITVDLSELTDGFIWERYTSAWQPDWDYHRDEGADTFRPWGFRFGHQTEWAKLLLLLDRVRPQPWLLPRAQALFDATMSRAWDTQRNGMYNRMAPDGRLHDGRKFFWVQSQTMAAAALLGQRTGLPVYWRWFDRLWSYMWDYLIDHEHGAWYHVLGADNRPIGNEKSATGKTDYHTLSTVYVALSALPS</sequence>
<comment type="similarity">
    <text evidence="1">Belongs to the N-acylglucosamine 2-epimerase family.</text>
</comment>
<name>A0A0G3BPF5_9BURK</name>
<evidence type="ECO:0000256" key="2">
    <source>
        <dbReference type="ARBA" id="ARBA00023235"/>
    </source>
</evidence>
<dbReference type="SUPFAM" id="SSF48208">
    <property type="entry name" value="Six-hairpin glycosidases"/>
    <property type="match status" value="1"/>
</dbReference>
<keyword evidence="5" id="KW-1185">Reference proteome</keyword>
<organism evidence="4 5">
    <name type="scientific">Caldimonas brevitalea</name>
    <dbReference type="NCBI Taxonomy" id="413882"/>
    <lineage>
        <taxon>Bacteria</taxon>
        <taxon>Pseudomonadati</taxon>
        <taxon>Pseudomonadota</taxon>
        <taxon>Betaproteobacteria</taxon>
        <taxon>Burkholderiales</taxon>
        <taxon>Sphaerotilaceae</taxon>
        <taxon>Caldimonas</taxon>
    </lineage>
</organism>
<dbReference type="InterPro" id="IPR008928">
    <property type="entry name" value="6-hairpin_glycosidase_sf"/>
</dbReference>
<dbReference type="Pfam" id="PF07221">
    <property type="entry name" value="GlcNAc_2-epim"/>
    <property type="match status" value="1"/>
</dbReference>
<dbReference type="Proteomes" id="UP000035352">
    <property type="component" value="Chromosome"/>
</dbReference>
<accession>A0A0G3BPF5</accession>
<dbReference type="AlphaFoldDB" id="A0A0G3BPF5"/>
<dbReference type="PANTHER" id="PTHR15108">
    <property type="entry name" value="N-ACYLGLUCOSAMINE-2-EPIMERASE"/>
    <property type="match status" value="1"/>
</dbReference>
<protein>
    <submittedName>
        <fullName evidence="4">N-acylglucosamine 2-epimerase</fullName>
    </submittedName>
</protein>
<keyword evidence="2" id="KW-0413">Isomerase</keyword>
<dbReference type="GO" id="GO:0016853">
    <property type="term" value="F:isomerase activity"/>
    <property type="evidence" value="ECO:0007669"/>
    <property type="project" value="UniProtKB-KW"/>
</dbReference>
<dbReference type="InterPro" id="IPR012341">
    <property type="entry name" value="6hp_glycosidase-like_sf"/>
</dbReference>
<dbReference type="GO" id="GO:0005975">
    <property type="term" value="P:carbohydrate metabolic process"/>
    <property type="evidence" value="ECO:0007669"/>
    <property type="project" value="InterPro"/>
</dbReference>
<dbReference type="Gene3D" id="1.50.10.10">
    <property type="match status" value="1"/>
</dbReference>
<evidence type="ECO:0000256" key="1">
    <source>
        <dbReference type="ARBA" id="ARBA00008558"/>
    </source>
</evidence>
<dbReference type="STRING" id="413882.AAW51_1764"/>
<dbReference type="InterPro" id="IPR010819">
    <property type="entry name" value="AGE/CE"/>
</dbReference>
<evidence type="ECO:0000313" key="5">
    <source>
        <dbReference type="Proteomes" id="UP000035352"/>
    </source>
</evidence>
<dbReference type="EMBL" id="CP011371">
    <property type="protein sequence ID" value="AKJ28455.1"/>
    <property type="molecule type" value="Genomic_DNA"/>
</dbReference>
<dbReference type="PATRIC" id="fig|413882.6.peg.1855"/>
<dbReference type="KEGG" id="pbh:AAW51_1764"/>
<evidence type="ECO:0000256" key="3">
    <source>
        <dbReference type="SAM" id="MobiDB-lite"/>
    </source>
</evidence>
<feature type="region of interest" description="Disordered" evidence="3">
    <location>
        <begin position="1"/>
        <end position="30"/>
    </location>
</feature>
<gene>
    <name evidence="4" type="ORF">AAW51_1764</name>
</gene>
<reference evidence="4 5" key="1">
    <citation type="submission" date="2015-05" db="EMBL/GenBank/DDBJ databases">
        <authorList>
            <person name="Tang B."/>
            <person name="Yu Y."/>
        </authorList>
    </citation>
    <scope>NUCLEOTIDE SEQUENCE [LARGE SCALE GENOMIC DNA]</scope>
    <source>
        <strain evidence="4 5">DSM 7029</strain>
    </source>
</reference>